<organism evidence="2 3">
    <name type="scientific">Lacrimispora celerecrescens</name>
    <dbReference type="NCBI Taxonomy" id="29354"/>
    <lineage>
        <taxon>Bacteria</taxon>
        <taxon>Bacillati</taxon>
        <taxon>Bacillota</taxon>
        <taxon>Clostridia</taxon>
        <taxon>Lachnospirales</taxon>
        <taxon>Lachnospiraceae</taxon>
        <taxon>Lacrimispora</taxon>
    </lineage>
</organism>
<sequence length="102" mass="11373">MYIQERGRSLRNASMIVDVLHIVVGILIVTLAVISFLNPEDHMFLFPAIFFLAGMLNLVNGIYKIRLSGREKKKKAAGIVVLLFGFLLIALTVISAVSIWWG</sequence>
<feature type="transmembrane region" description="Helical" evidence="1">
    <location>
        <begin position="12"/>
        <end position="37"/>
    </location>
</feature>
<feature type="transmembrane region" description="Helical" evidence="1">
    <location>
        <begin position="77"/>
        <end position="101"/>
    </location>
</feature>
<dbReference type="EMBL" id="JPME01000012">
    <property type="protein sequence ID" value="KEZ90236.1"/>
    <property type="molecule type" value="Genomic_DNA"/>
</dbReference>
<reference evidence="2 3" key="1">
    <citation type="submission" date="2014-07" db="EMBL/GenBank/DDBJ databases">
        <title>Draft genome of Clostridium celerecrescens 152B isolated from sediments associated with methane hydrate from Krishna Godavari basin.</title>
        <authorList>
            <person name="Honkalas V.S."/>
            <person name="Dabir A.P."/>
            <person name="Arora P."/>
            <person name="Dhakephalkar P.K."/>
        </authorList>
    </citation>
    <scope>NUCLEOTIDE SEQUENCE [LARGE SCALE GENOMIC DNA]</scope>
    <source>
        <strain evidence="2 3">152B</strain>
    </source>
</reference>
<proteinExistence type="predicted"/>
<comment type="caution">
    <text evidence="2">The sequence shown here is derived from an EMBL/GenBank/DDBJ whole genome shotgun (WGS) entry which is preliminary data.</text>
</comment>
<dbReference type="STRING" id="29354.IO98_09735"/>
<protein>
    <submittedName>
        <fullName evidence="2">Membrane protein</fullName>
    </submittedName>
</protein>
<dbReference type="RefSeq" id="WP_038280532.1">
    <property type="nucleotide sequence ID" value="NZ_JPME01000012.1"/>
</dbReference>
<dbReference type="OrthoDB" id="2050663at2"/>
<accession>A0A084JMQ2</accession>
<keyword evidence="1" id="KW-1133">Transmembrane helix</keyword>
<dbReference type="Pfam" id="PF20342">
    <property type="entry name" value="DUF6637"/>
    <property type="match status" value="1"/>
</dbReference>
<dbReference type="InterPro" id="IPR046577">
    <property type="entry name" value="DUF6637"/>
</dbReference>
<feature type="transmembrane region" description="Helical" evidence="1">
    <location>
        <begin position="43"/>
        <end position="65"/>
    </location>
</feature>
<evidence type="ECO:0000256" key="1">
    <source>
        <dbReference type="SAM" id="Phobius"/>
    </source>
</evidence>
<name>A0A084JMQ2_9FIRM</name>
<evidence type="ECO:0000313" key="3">
    <source>
        <dbReference type="Proteomes" id="UP000028525"/>
    </source>
</evidence>
<evidence type="ECO:0000313" key="2">
    <source>
        <dbReference type="EMBL" id="KEZ90236.1"/>
    </source>
</evidence>
<keyword evidence="1" id="KW-0812">Transmembrane</keyword>
<dbReference type="AlphaFoldDB" id="A0A084JMQ2"/>
<keyword evidence="3" id="KW-1185">Reference proteome</keyword>
<keyword evidence="1" id="KW-0472">Membrane</keyword>
<dbReference type="Proteomes" id="UP000028525">
    <property type="component" value="Unassembled WGS sequence"/>
</dbReference>
<gene>
    <name evidence="2" type="ORF">IO98_09735</name>
</gene>